<organism evidence="7 8">
    <name type="scientific">Planotetraspora thailandica</name>
    <dbReference type="NCBI Taxonomy" id="487172"/>
    <lineage>
        <taxon>Bacteria</taxon>
        <taxon>Bacillati</taxon>
        <taxon>Actinomycetota</taxon>
        <taxon>Actinomycetes</taxon>
        <taxon>Streptosporangiales</taxon>
        <taxon>Streptosporangiaceae</taxon>
        <taxon>Planotetraspora</taxon>
    </lineage>
</organism>
<dbReference type="NCBIfam" id="TIGR00543">
    <property type="entry name" value="isochor_syn"/>
    <property type="match status" value="1"/>
</dbReference>
<dbReference type="PANTHER" id="PTHR42839:SF2">
    <property type="entry name" value="ISOCHORISMATE SYNTHASE ENTC"/>
    <property type="match status" value="1"/>
</dbReference>
<comment type="caution">
    <text evidence="7">The sequence shown here is derived from an EMBL/GenBank/DDBJ whole genome shotgun (WGS) entry which is preliminary data.</text>
</comment>
<comment type="similarity">
    <text evidence="2">Belongs to the isochorismate synthase family.</text>
</comment>
<proteinExistence type="inferred from homology"/>
<evidence type="ECO:0000256" key="4">
    <source>
        <dbReference type="ARBA" id="ARBA00023235"/>
    </source>
</evidence>
<keyword evidence="4" id="KW-0413">Isomerase</keyword>
<dbReference type="EC" id="5.4.4.2" evidence="3"/>
<evidence type="ECO:0000256" key="3">
    <source>
        <dbReference type="ARBA" id="ARBA00012824"/>
    </source>
</evidence>
<dbReference type="PANTHER" id="PTHR42839">
    <property type="entry name" value="ISOCHORISMATE SYNTHASE ENTC"/>
    <property type="match status" value="1"/>
</dbReference>
<dbReference type="RefSeq" id="WP_203948179.1">
    <property type="nucleotide sequence ID" value="NZ_BOOR01000059.1"/>
</dbReference>
<dbReference type="InterPro" id="IPR005801">
    <property type="entry name" value="ADC_synthase"/>
</dbReference>
<comment type="catalytic activity">
    <reaction evidence="1">
        <text>chorismate = isochorismate</text>
        <dbReference type="Rhea" id="RHEA:18985"/>
        <dbReference type="ChEBI" id="CHEBI:29748"/>
        <dbReference type="ChEBI" id="CHEBI:29780"/>
        <dbReference type="EC" id="5.4.4.2"/>
    </reaction>
</comment>
<keyword evidence="8" id="KW-1185">Reference proteome</keyword>
<dbReference type="InterPro" id="IPR004561">
    <property type="entry name" value="IsoChor_synthase"/>
</dbReference>
<dbReference type="Gene3D" id="3.60.120.10">
    <property type="entry name" value="Anthranilate synthase"/>
    <property type="match status" value="1"/>
</dbReference>
<evidence type="ECO:0000256" key="1">
    <source>
        <dbReference type="ARBA" id="ARBA00000799"/>
    </source>
</evidence>
<dbReference type="InterPro" id="IPR015890">
    <property type="entry name" value="Chorismate_C"/>
</dbReference>
<dbReference type="Pfam" id="PF00425">
    <property type="entry name" value="Chorismate_bind"/>
    <property type="match status" value="1"/>
</dbReference>
<dbReference type="EMBL" id="BOOR01000059">
    <property type="protein sequence ID" value="GII58074.1"/>
    <property type="molecule type" value="Genomic_DNA"/>
</dbReference>
<feature type="domain" description="Chorismate-utilising enzyme C-terminal" evidence="6">
    <location>
        <begin position="150"/>
        <end position="397"/>
    </location>
</feature>
<evidence type="ECO:0000313" key="8">
    <source>
        <dbReference type="Proteomes" id="UP000605992"/>
    </source>
</evidence>
<protein>
    <recommendedName>
        <fullName evidence="3">isochorismate synthase</fullName>
        <ecNumber evidence="3">5.4.4.2</ecNumber>
    </recommendedName>
    <alternativeName>
        <fullName evidence="5">Isochorismate mutase</fullName>
    </alternativeName>
</protein>
<name>A0A8J3XZK7_9ACTN</name>
<accession>A0A8J3XZK7</accession>
<evidence type="ECO:0000256" key="2">
    <source>
        <dbReference type="ARBA" id="ARBA00005297"/>
    </source>
</evidence>
<dbReference type="GO" id="GO:0008909">
    <property type="term" value="F:isochorismate synthase activity"/>
    <property type="evidence" value="ECO:0007669"/>
    <property type="project" value="UniProtKB-EC"/>
</dbReference>
<evidence type="ECO:0000313" key="7">
    <source>
        <dbReference type="EMBL" id="GII58074.1"/>
    </source>
</evidence>
<gene>
    <name evidence="7" type="ORF">Pth03_64630</name>
</gene>
<dbReference type="AlphaFoldDB" id="A0A8J3XZK7"/>
<dbReference type="SUPFAM" id="SSF56322">
    <property type="entry name" value="ADC synthase"/>
    <property type="match status" value="1"/>
</dbReference>
<sequence length="407" mass="42782">MSVALIRPLTVRTVAVSDPADLLARLPGAGPYVWVRHGEGLVGWGVAARTSVPPGPGRFQWAREWLSSVFGDARIDDEVGMPGSGPVAFGSFAFDASSTGSTLVVPQVVLARSGGKAWLTTVGEPSSDTVAPLAAPLGIRYEDGTLTALQWQDRVAKAVRRIRGGDLDKVVLARDLMAVADREIDTRVLLSRLATRYPECYTFSVDGLVGATPELLVRHTGQSIESLVLAGTVARESNPADDAARGAALMASEKDRYEHVCAVVSVKEALAPLCAEMHVPDEPELLMLPNVQHLASRVTGRLSDGASVLDVVAAMHPTAAVGGTPTAKALGVIGELEGMDRGRYAGPVGWIDSRGDGEWGIALRCAEVSGDHARLFAGCGIMGGSDPVAELAEAQAKFRVMQYALEG</sequence>
<evidence type="ECO:0000259" key="6">
    <source>
        <dbReference type="Pfam" id="PF00425"/>
    </source>
</evidence>
<evidence type="ECO:0000256" key="5">
    <source>
        <dbReference type="ARBA" id="ARBA00041564"/>
    </source>
</evidence>
<reference evidence="7" key="1">
    <citation type="submission" date="2021-01" db="EMBL/GenBank/DDBJ databases">
        <title>Whole genome shotgun sequence of Planotetraspora thailandica NBRC 104271.</title>
        <authorList>
            <person name="Komaki H."/>
            <person name="Tamura T."/>
        </authorList>
    </citation>
    <scope>NUCLEOTIDE SEQUENCE</scope>
    <source>
        <strain evidence="7">NBRC 104271</strain>
    </source>
</reference>
<dbReference type="Proteomes" id="UP000605992">
    <property type="component" value="Unassembled WGS sequence"/>
</dbReference>